<accession>A0A080Z768</accession>
<dbReference type="InterPro" id="IPR012336">
    <property type="entry name" value="Thioredoxin-like_fold"/>
</dbReference>
<organism evidence="2 3">
    <name type="scientific">Phytophthora nicotianae P1976</name>
    <dbReference type="NCBI Taxonomy" id="1317066"/>
    <lineage>
        <taxon>Eukaryota</taxon>
        <taxon>Sar</taxon>
        <taxon>Stramenopiles</taxon>
        <taxon>Oomycota</taxon>
        <taxon>Peronosporomycetes</taxon>
        <taxon>Peronosporales</taxon>
        <taxon>Peronosporaceae</taxon>
        <taxon>Phytophthora</taxon>
    </lineage>
</organism>
<name>A0A080Z768_PHYNI</name>
<dbReference type="InterPro" id="IPR036249">
    <property type="entry name" value="Thioredoxin-like_sf"/>
</dbReference>
<evidence type="ECO:0000313" key="3">
    <source>
        <dbReference type="Proteomes" id="UP000028582"/>
    </source>
</evidence>
<evidence type="ECO:0000313" key="2">
    <source>
        <dbReference type="EMBL" id="ETO62479.1"/>
    </source>
</evidence>
<dbReference type="Pfam" id="PF13905">
    <property type="entry name" value="Thioredoxin_8"/>
    <property type="match status" value="1"/>
</dbReference>
<dbReference type="EMBL" id="ANJA01003583">
    <property type="protein sequence ID" value="ETO62479.1"/>
    <property type="molecule type" value="Genomic_DNA"/>
</dbReference>
<reference evidence="2 3" key="1">
    <citation type="submission" date="2013-11" db="EMBL/GenBank/DDBJ databases">
        <title>The Genome Sequence of Phytophthora parasitica P1976.</title>
        <authorList>
            <consortium name="The Broad Institute Genomics Platform"/>
            <person name="Russ C."/>
            <person name="Tyler B."/>
            <person name="Panabieres F."/>
            <person name="Shan W."/>
            <person name="Tripathy S."/>
            <person name="Grunwald N."/>
            <person name="Machado M."/>
            <person name="Johnson C.S."/>
            <person name="Walker B."/>
            <person name="Young S."/>
            <person name="Zeng Q."/>
            <person name="Gargeya S."/>
            <person name="Fitzgerald M."/>
            <person name="Haas B."/>
            <person name="Abouelleil A."/>
            <person name="Allen A.W."/>
            <person name="Alvarado L."/>
            <person name="Arachchi H.M."/>
            <person name="Berlin A.M."/>
            <person name="Chapman S.B."/>
            <person name="Gainer-Dewar J."/>
            <person name="Goldberg J."/>
            <person name="Griggs A."/>
            <person name="Gujja S."/>
            <person name="Hansen M."/>
            <person name="Howarth C."/>
            <person name="Imamovic A."/>
            <person name="Ireland A."/>
            <person name="Larimer J."/>
            <person name="McCowan C."/>
            <person name="Murphy C."/>
            <person name="Pearson M."/>
            <person name="Poon T.W."/>
            <person name="Priest M."/>
            <person name="Roberts A."/>
            <person name="Saif S."/>
            <person name="Shea T."/>
            <person name="Sisk P."/>
            <person name="Sykes S."/>
            <person name="Wortman J."/>
            <person name="Nusbaum C."/>
            <person name="Birren B."/>
        </authorList>
    </citation>
    <scope>NUCLEOTIDE SEQUENCE [LARGE SCALE GENOMIC DNA]</scope>
    <source>
        <strain evidence="2 3">P1976</strain>
    </source>
</reference>
<dbReference type="InterPro" id="IPR029519">
    <property type="entry name" value="RdCVF2"/>
</dbReference>
<protein>
    <recommendedName>
        <fullName evidence="1">Thioredoxin domain-containing protein</fullName>
    </recommendedName>
</protein>
<dbReference type="InterPro" id="IPR013766">
    <property type="entry name" value="Thioredoxin_domain"/>
</dbReference>
<dbReference type="GO" id="GO:0045494">
    <property type="term" value="P:photoreceptor cell maintenance"/>
    <property type="evidence" value="ECO:0007669"/>
    <property type="project" value="InterPro"/>
</dbReference>
<dbReference type="AlphaFoldDB" id="A0A080Z768"/>
<dbReference type="PANTHER" id="PTHR46762">
    <property type="entry name" value="NUCLEOREDOXIN-LIKE PROTEIN 2"/>
    <property type="match status" value="1"/>
</dbReference>
<dbReference type="PROSITE" id="PS51352">
    <property type="entry name" value="THIOREDOXIN_2"/>
    <property type="match status" value="1"/>
</dbReference>
<dbReference type="OrthoDB" id="189920at2759"/>
<proteinExistence type="predicted"/>
<feature type="domain" description="Thioredoxin" evidence="1">
    <location>
        <begin position="37"/>
        <end position="187"/>
    </location>
</feature>
<dbReference type="SUPFAM" id="SSF52833">
    <property type="entry name" value="Thioredoxin-like"/>
    <property type="match status" value="1"/>
</dbReference>
<sequence length="190" mass="20943">MRAKSELEMLSFALTNFHRRCPLPTTSSFSISTMSKALLQDIALTNAMGESVQGETLGQDGKVLALYFAADWCPDCRAFQPALNRFYETAKDNLDVVFVGSDASAKDQLAHFTDKQGPWWMVPFEGETRTLLKRKFGVCAGAEVSELSPITRKGGIPTLVVIRPDGEVVDFHAADKIERDGIKALAAWQQ</sequence>
<gene>
    <name evidence="2" type="ORF">F444_19608</name>
</gene>
<evidence type="ECO:0000259" key="1">
    <source>
        <dbReference type="PROSITE" id="PS51352"/>
    </source>
</evidence>
<dbReference type="PANTHER" id="PTHR46762:SF1">
    <property type="entry name" value="NUCLEOREDOXIN-LIKE PROTEIN 2"/>
    <property type="match status" value="1"/>
</dbReference>
<dbReference type="Gene3D" id="3.40.30.10">
    <property type="entry name" value="Glutaredoxin"/>
    <property type="match status" value="1"/>
</dbReference>
<comment type="caution">
    <text evidence="2">The sequence shown here is derived from an EMBL/GenBank/DDBJ whole genome shotgun (WGS) entry which is preliminary data.</text>
</comment>
<dbReference type="Proteomes" id="UP000028582">
    <property type="component" value="Unassembled WGS sequence"/>
</dbReference>